<evidence type="ECO:0000313" key="3">
    <source>
        <dbReference type="EMBL" id="KAI6651494.1"/>
    </source>
</evidence>
<dbReference type="AlphaFoldDB" id="A0AAV7JRI6"/>
<dbReference type="PANTHER" id="PTHR23048">
    <property type="entry name" value="MYOSIN LIGHT CHAIN 1, 3"/>
    <property type="match status" value="1"/>
</dbReference>
<keyword evidence="1" id="KW-0677">Repeat</keyword>
<dbReference type="InterPro" id="IPR039508">
    <property type="entry name" value="KASH5_EF-hand-like_dom"/>
</dbReference>
<feature type="domain" description="EF-hand" evidence="2">
    <location>
        <begin position="84"/>
        <end position="119"/>
    </location>
</feature>
<dbReference type="PANTHER" id="PTHR23048:SF0">
    <property type="entry name" value="CALMODULIN LIKE 3"/>
    <property type="match status" value="1"/>
</dbReference>
<dbReference type="SUPFAM" id="SSF47473">
    <property type="entry name" value="EF-hand"/>
    <property type="match status" value="1"/>
</dbReference>
<evidence type="ECO:0000259" key="2">
    <source>
        <dbReference type="PROSITE" id="PS50222"/>
    </source>
</evidence>
<evidence type="ECO:0000313" key="4">
    <source>
        <dbReference type="Proteomes" id="UP001165289"/>
    </source>
</evidence>
<feature type="domain" description="EF-hand" evidence="2">
    <location>
        <begin position="120"/>
        <end position="153"/>
    </location>
</feature>
<reference evidence="3 4" key="1">
    <citation type="journal article" date="2023" name="BMC Biol.">
        <title>The compact genome of the sponge Oopsacas minuta (Hexactinellida) is lacking key metazoan core genes.</title>
        <authorList>
            <person name="Santini S."/>
            <person name="Schenkelaars Q."/>
            <person name="Jourda C."/>
            <person name="Duchesne M."/>
            <person name="Belahbib H."/>
            <person name="Rocher C."/>
            <person name="Selva M."/>
            <person name="Riesgo A."/>
            <person name="Vervoort M."/>
            <person name="Leys S.P."/>
            <person name="Kodjabachian L."/>
            <person name="Le Bivic A."/>
            <person name="Borchiellini C."/>
            <person name="Claverie J.M."/>
            <person name="Renard E."/>
        </authorList>
    </citation>
    <scope>NUCLEOTIDE SEQUENCE [LARGE SCALE GENOMIC DNA]</scope>
    <source>
        <strain evidence="3">SPO-2</strain>
    </source>
</reference>
<keyword evidence="4" id="KW-1185">Reference proteome</keyword>
<dbReference type="Pfam" id="PF14658">
    <property type="entry name" value="EF-hand_9"/>
    <property type="match status" value="1"/>
</dbReference>
<dbReference type="EMBL" id="JAKMXF010000303">
    <property type="protein sequence ID" value="KAI6651494.1"/>
    <property type="molecule type" value="Genomic_DNA"/>
</dbReference>
<accession>A0AAV7JRI6</accession>
<dbReference type="Pfam" id="PF13499">
    <property type="entry name" value="EF-hand_7"/>
    <property type="match status" value="1"/>
</dbReference>
<name>A0AAV7JRI6_9METZ</name>
<dbReference type="CDD" id="cd00051">
    <property type="entry name" value="EFh"/>
    <property type="match status" value="2"/>
</dbReference>
<comment type="caution">
    <text evidence="3">The sequence shown here is derived from an EMBL/GenBank/DDBJ whole genome shotgun (WGS) entry which is preliminary data.</text>
</comment>
<feature type="domain" description="EF-hand" evidence="2">
    <location>
        <begin position="11"/>
        <end position="46"/>
    </location>
</feature>
<dbReference type="GO" id="GO:0005509">
    <property type="term" value="F:calcium ion binding"/>
    <property type="evidence" value="ECO:0007669"/>
    <property type="project" value="InterPro"/>
</dbReference>
<dbReference type="PROSITE" id="PS50222">
    <property type="entry name" value="EF_HAND_2"/>
    <property type="match status" value="4"/>
</dbReference>
<feature type="domain" description="EF-hand" evidence="2">
    <location>
        <begin position="47"/>
        <end position="82"/>
    </location>
</feature>
<proteinExistence type="predicted"/>
<dbReference type="InterPro" id="IPR050230">
    <property type="entry name" value="CALM/Myosin/TropC-like"/>
</dbReference>
<dbReference type="SMART" id="SM00054">
    <property type="entry name" value="EFh"/>
    <property type="match status" value="4"/>
</dbReference>
<dbReference type="InterPro" id="IPR002048">
    <property type="entry name" value="EF_hand_dom"/>
</dbReference>
<protein>
    <submittedName>
        <fullName evidence="3">Calmodulin-like protein</fullName>
    </submittedName>
</protein>
<gene>
    <name evidence="3" type="ORF">LOD99_5102</name>
</gene>
<dbReference type="InterPro" id="IPR011992">
    <property type="entry name" value="EF-hand-dom_pair"/>
</dbReference>
<dbReference type="GO" id="GO:0016460">
    <property type="term" value="C:myosin II complex"/>
    <property type="evidence" value="ECO:0007669"/>
    <property type="project" value="TreeGrafter"/>
</dbReference>
<sequence length="153" mass="17198">MAHSQAGVTEEQIAEYKEAFALFDHKNNSTISKKDLPTVLRSLGQNPSESEVLDMQQLADPDNSGTVDFDTFLTLIQTKLKEQDSEGEIRESFRVFDKEGNGKISASELRHIMTTLGEKLTEDEVDEMLNEAETDGNGMINYEVFARILTSKY</sequence>
<dbReference type="Proteomes" id="UP001165289">
    <property type="component" value="Unassembled WGS sequence"/>
</dbReference>
<evidence type="ECO:0000256" key="1">
    <source>
        <dbReference type="ARBA" id="ARBA00022737"/>
    </source>
</evidence>
<dbReference type="Gene3D" id="1.10.238.10">
    <property type="entry name" value="EF-hand"/>
    <property type="match status" value="2"/>
</dbReference>
<organism evidence="3 4">
    <name type="scientific">Oopsacas minuta</name>
    <dbReference type="NCBI Taxonomy" id="111878"/>
    <lineage>
        <taxon>Eukaryota</taxon>
        <taxon>Metazoa</taxon>
        <taxon>Porifera</taxon>
        <taxon>Hexactinellida</taxon>
        <taxon>Hexasterophora</taxon>
        <taxon>Lyssacinosida</taxon>
        <taxon>Leucopsacidae</taxon>
        <taxon>Oopsacas</taxon>
    </lineage>
</organism>
<dbReference type="FunFam" id="1.10.238.10:FF:000003">
    <property type="entry name" value="Calmodulin A"/>
    <property type="match status" value="1"/>
</dbReference>